<dbReference type="PANTHER" id="PTHR24421:SF63">
    <property type="entry name" value="SENSOR HISTIDINE KINASE DESK"/>
    <property type="match status" value="1"/>
</dbReference>
<dbReference type="EMBL" id="JBHSXS010000023">
    <property type="protein sequence ID" value="MFC6883944.1"/>
    <property type="molecule type" value="Genomic_DNA"/>
</dbReference>
<dbReference type="InterPro" id="IPR003594">
    <property type="entry name" value="HATPase_dom"/>
</dbReference>
<dbReference type="Pfam" id="PF07730">
    <property type="entry name" value="HisKA_3"/>
    <property type="match status" value="1"/>
</dbReference>
<feature type="transmembrane region" description="Helical" evidence="5">
    <location>
        <begin position="37"/>
        <end position="54"/>
    </location>
</feature>
<reference evidence="9" key="1">
    <citation type="journal article" date="2019" name="Int. J. Syst. Evol. Microbiol.">
        <title>The Global Catalogue of Microorganisms (GCM) 10K type strain sequencing project: providing services to taxonomists for standard genome sequencing and annotation.</title>
        <authorList>
            <consortium name="The Broad Institute Genomics Platform"/>
            <consortium name="The Broad Institute Genome Sequencing Center for Infectious Disease"/>
            <person name="Wu L."/>
            <person name="Ma J."/>
        </authorList>
    </citation>
    <scope>NUCLEOTIDE SEQUENCE [LARGE SCALE GENOMIC DNA]</scope>
    <source>
        <strain evidence="9">JCM 3369</strain>
    </source>
</reference>
<evidence type="ECO:0000256" key="3">
    <source>
        <dbReference type="ARBA" id="ARBA00023012"/>
    </source>
</evidence>
<keyword evidence="5" id="KW-0472">Membrane</keyword>
<feature type="compositionally biased region" description="Basic and acidic residues" evidence="4">
    <location>
        <begin position="11"/>
        <end position="28"/>
    </location>
</feature>
<evidence type="ECO:0000256" key="4">
    <source>
        <dbReference type="SAM" id="MobiDB-lite"/>
    </source>
</evidence>
<gene>
    <name evidence="8" type="ORF">ACFQKB_29585</name>
</gene>
<feature type="transmembrane region" description="Helical" evidence="5">
    <location>
        <begin position="169"/>
        <end position="188"/>
    </location>
</feature>
<dbReference type="InterPro" id="IPR036890">
    <property type="entry name" value="HATPase_C_sf"/>
</dbReference>
<keyword evidence="2 8" id="KW-0418">Kinase</keyword>
<evidence type="ECO:0000256" key="1">
    <source>
        <dbReference type="ARBA" id="ARBA00022679"/>
    </source>
</evidence>
<evidence type="ECO:0000313" key="8">
    <source>
        <dbReference type="EMBL" id="MFC6883944.1"/>
    </source>
</evidence>
<dbReference type="GO" id="GO:0016301">
    <property type="term" value="F:kinase activity"/>
    <property type="evidence" value="ECO:0007669"/>
    <property type="project" value="UniProtKB-KW"/>
</dbReference>
<evidence type="ECO:0000256" key="2">
    <source>
        <dbReference type="ARBA" id="ARBA00022777"/>
    </source>
</evidence>
<evidence type="ECO:0000256" key="5">
    <source>
        <dbReference type="SAM" id="Phobius"/>
    </source>
</evidence>
<dbReference type="SUPFAM" id="SSF55874">
    <property type="entry name" value="ATPase domain of HSP90 chaperone/DNA topoisomerase II/histidine kinase"/>
    <property type="match status" value="1"/>
</dbReference>
<dbReference type="PANTHER" id="PTHR24421">
    <property type="entry name" value="NITRATE/NITRITE SENSOR PROTEIN NARX-RELATED"/>
    <property type="match status" value="1"/>
</dbReference>
<dbReference type="Gene3D" id="3.30.565.10">
    <property type="entry name" value="Histidine kinase-like ATPase, C-terminal domain"/>
    <property type="match status" value="1"/>
</dbReference>
<evidence type="ECO:0000259" key="7">
    <source>
        <dbReference type="Pfam" id="PF07730"/>
    </source>
</evidence>
<keyword evidence="5" id="KW-1133">Transmembrane helix</keyword>
<dbReference type="CDD" id="cd16917">
    <property type="entry name" value="HATPase_UhpB-NarQ-NarX-like"/>
    <property type="match status" value="1"/>
</dbReference>
<dbReference type="RefSeq" id="WP_160823228.1">
    <property type="nucleotide sequence ID" value="NZ_JBHSXS010000023.1"/>
</dbReference>
<feature type="region of interest" description="Disordered" evidence="4">
    <location>
        <begin position="347"/>
        <end position="384"/>
    </location>
</feature>
<feature type="region of interest" description="Disordered" evidence="4">
    <location>
        <begin position="1"/>
        <end position="29"/>
    </location>
</feature>
<proteinExistence type="predicted"/>
<organism evidence="8 9">
    <name type="scientific">Actinomadura yumaensis</name>
    <dbReference type="NCBI Taxonomy" id="111807"/>
    <lineage>
        <taxon>Bacteria</taxon>
        <taxon>Bacillati</taxon>
        <taxon>Actinomycetota</taxon>
        <taxon>Actinomycetes</taxon>
        <taxon>Streptosporangiales</taxon>
        <taxon>Thermomonosporaceae</taxon>
        <taxon>Actinomadura</taxon>
    </lineage>
</organism>
<evidence type="ECO:0000313" key="9">
    <source>
        <dbReference type="Proteomes" id="UP001596380"/>
    </source>
</evidence>
<dbReference type="Proteomes" id="UP001596380">
    <property type="component" value="Unassembled WGS sequence"/>
</dbReference>
<feature type="transmembrane region" description="Helical" evidence="5">
    <location>
        <begin position="112"/>
        <end position="130"/>
    </location>
</feature>
<feature type="compositionally biased region" description="Gly residues" evidence="4">
    <location>
        <begin position="374"/>
        <end position="383"/>
    </location>
</feature>
<evidence type="ECO:0000259" key="6">
    <source>
        <dbReference type="Pfam" id="PF02518"/>
    </source>
</evidence>
<dbReference type="InterPro" id="IPR050482">
    <property type="entry name" value="Sensor_HK_TwoCompSys"/>
</dbReference>
<feature type="compositionally biased region" description="Polar residues" evidence="4">
    <location>
        <begin position="1"/>
        <end position="10"/>
    </location>
</feature>
<keyword evidence="5" id="KW-0812">Transmembrane</keyword>
<name>A0ABW2CTC2_9ACTN</name>
<feature type="transmembrane region" description="Helical" evidence="5">
    <location>
        <begin position="139"/>
        <end position="157"/>
    </location>
</feature>
<keyword evidence="9" id="KW-1185">Reference proteome</keyword>
<feature type="transmembrane region" description="Helical" evidence="5">
    <location>
        <begin position="60"/>
        <end position="80"/>
    </location>
</feature>
<keyword evidence="3" id="KW-0902">Two-component regulatory system</keyword>
<protein>
    <submittedName>
        <fullName evidence="8">Sensor histidine kinase</fullName>
    </submittedName>
</protein>
<feature type="domain" description="Histidine kinase/HSP90-like ATPase" evidence="6">
    <location>
        <begin position="311"/>
        <end position="416"/>
    </location>
</feature>
<dbReference type="InterPro" id="IPR011712">
    <property type="entry name" value="Sig_transdc_His_kin_sub3_dim/P"/>
</dbReference>
<dbReference type="Pfam" id="PF02518">
    <property type="entry name" value="HATPase_c"/>
    <property type="match status" value="1"/>
</dbReference>
<dbReference type="Gene3D" id="1.20.5.1930">
    <property type="match status" value="1"/>
</dbReference>
<sequence length="419" mass="44103">MSEVNQQVSDTGKDPGRRRPRLDLETIDRNGPGPQSFAFWAIVLIWPLIDVLQGRSDPTWLAGPLLAALAAVYIAAVVTTFNARYRIGVPIALVVVQAVLTTVGTIAFDGRWFTAFPLLGLSAGVVVGHLSRSGEGPEFTMLFGIGGVSLLSALVGWSTGSDTGSILGIWYGTVTAGLVSAIIMRLFLVIGMLRQAREELAHAAVAQERLRFSRDLHDLLGHTLSLMVVKAQAVRRLAERDPKTAAEQAADIETVGREALTEVRQAVSGYRGRGLSSEIDAARTALADSGIDATVRRAGPSLSPEPDALLGWAVREGVTNVIRHSGARHCEILVRHDGDRAVLEIRDDGPGEQHATPSSAEQNSHAPDVAGRGLSLGPGGHGLRGLAERMEAADGTVEAGPDSGGGFVLTVTVPLGPAA</sequence>
<comment type="caution">
    <text evidence="8">The sequence shown here is derived from an EMBL/GenBank/DDBJ whole genome shotgun (WGS) entry which is preliminary data.</text>
</comment>
<feature type="transmembrane region" description="Helical" evidence="5">
    <location>
        <begin position="87"/>
        <end position="106"/>
    </location>
</feature>
<feature type="compositionally biased region" description="Polar residues" evidence="4">
    <location>
        <begin position="355"/>
        <end position="365"/>
    </location>
</feature>
<accession>A0ABW2CTC2</accession>
<feature type="domain" description="Signal transduction histidine kinase subgroup 3 dimerisation and phosphoacceptor" evidence="7">
    <location>
        <begin position="208"/>
        <end position="273"/>
    </location>
</feature>
<keyword evidence="1" id="KW-0808">Transferase</keyword>